<evidence type="ECO:0000313" key="2">
    <source>
        <dbReference type="EMBL" id="MCQ4166937.1"/>
    </source>
</evidence>
<dbReference type="RefSeq" id="WP_255916126.1">
    <property type="nucleotide sequence ID" value="NZ_JANFQO010000023.1"/>
</dbReference>
<dbReference type="Proteomes" id="UP001165498">
    <property type="component" value="Unassembled WGS sequence"/>
</dbReference>
<comment type="caution">
    <text evidence="2">The sequence shown here is derived from an EMBL/GenBank/DDBJ whole genome shotgun (WGS) entry which is preliminary data.</text>
</comment>
<reference evidence="2" key="1">
    <citation type="submission" date="2022-07" db="EMBL/GenBank/DDBJ databases">
        <title>Tahibacter sp., a new gammaproteobacterium isolated from the silt sample collected at pig farm.</title>
        <authorList>
            <person name="Chen H."/>
        </authorList>
    </citation>
    <scope>NUCLEOTIDE SEQUENCE</scope>
    <source>
        <strain evidence="2">P2K</strain>
    </source>
</reference>
<keyword evidence="1" id="KW-0472">Membrane</keyword>
<gene>
    <name evidence="2" type="primary">gspM</name>
    <name evidence="2" type="ORF">NM961_19665</name>
</gene>
<keyword evidence="1" id="KW-1133">Transmembrane helix</keyword>
<evidence type="ECO:0000256" key="1">
    <source>
        <dbReference type="SAM" id="Phobius"/>
    </source>
</evidence>
<name>A0ABT1QXC6_9GAMM</name>
<dbReference type="InterPro" id="IPR034756">
    <property type="entry name" value="T2SSM_b"/>
</dbReference>
<dbReference type="EMBL" id="JANFQO010000023">
    <property type="protein sequence ID" value="MCQ4166937.1"/>
    <property type="molecule type" value="Genomic_DNA"/>
</dbReference>
<dbReference type="NCBIfam" id="NF040576">
    <property type="entry name" value="T2SS_GspM_XpsM"/>
    <property type="match status" value="1"/>
</dbReference>
<accession>A0ABT1QXC6</accession>
<dbReference type="Pfam" id="PF10741">
    <property type="entry name" value="T2SSM_b"/>
    <property type="match status" value="1"/>
</dbReference>
<keyword evidence="3" id="KW-1185">Reference proteome</keyword>
<feature type="transmembrane region" description="Helical" evidence="1">
    <location>
        <begin position="12"/>
        <end position="34"/>
    </location>
</feature>
<evidence type="ECO:0000313" key="3">
    <source>
        <dbReference type="Proteomes" id="UP001165498"/>
    </source>
</evidence>
<proteinExistence type="predicted"/>
<organism evidence="2 3">
    <name type="scientific">Tahibacter harae</name>
    <dbReference type="NCBI Taxonomy" id="2963937"/>
    <lineage>
        <taxon>Bacteria</taxon>
        <taxon>Pseudomonadati</taxon>
        <taxon>Pseudomonadota</taxon>
        <taxon>Gammaproteobacteria</taxon>
        <taxon>Lysobacterales</taxon>
        <taxon>Rhodanobacteraceae</taxon>
        <taxon>Tahibacter</taxon>
    </lineage>
</organism>
<sequence length="205" mass="23634">MRLMPEKNNGRLLAVVLTLIVLLLVYLLGVHWWFVAPHLEIASQMSDLREQQQRFRETSLQKPELEKRLAEVRDFEQSNQAFLSQTEAATAAADLIQRMKQAVSEHTPAESTRCQVLTHQQLNGGKPELYEKVTIQVRMRCDLEPLSSILYKLETGKPYLFVDQLMIYKQNYGYVAPGQKQPQQSALDIRFNLSGYLRKRGAEKT</sequence>
<protein>
    <submittedName>
        <fullName evidence="2">Type II secretion system protein GspM</fullName>
    </submittedName>
</protein>
<keyword evidence="1" id="KW-0812">Transmembrane</keyword>